<feature type="repeat" description="ANK" evidence="3">
    <location>
        <begin position="52"/>
        <end position="84"/>
    </location>
</feature>
<dbReference type="PANTHER" id="PTHR24189:SF50">
    <property type="entry name" value="ANKYRIN REPEAT AND SOCS BOX PROTEIN 2"/>
    <property type="match status" value="1"/>
</dbReference>
<evidence type="ECO:0008006" key="6">
    <source>
        <dbReference type="Google" id="ProtNLM"/>
    </source>
</evidence>
<feature type="repeat" description="ANK" evidence="3">
    <location>
        <begin position="119"/>
        <end position="151"/>
    </location>
</feature>
<evidence type="ECO:0000256" key="3">
    <source>
        <dbReference type="PROSITE-ProRule" id="PRU00023"/>
    </source>
</evidence>
<feature type="repeat" description="ANK" evidence="3">
    <location>
        <begin position="318"/>
        <end position="350"/>
    </location>
</feature>
<feature type="repeat" description="ANK" evidence="3">
    <location>
        <begin position="285"/>
        <end position="317"/>
    </location>
</feature>
<keyword evidence="1" id="KW-0677">Repeat</keyword>
<dbReference type="PROSITE" id="PS50297">
    <property type="entry name" value="ANK_REP_REGION"/>
    <property type="match status" value="10"/>
</dbReference>
<dbReference type="Proteomes" id="UP001516400">
    <property type="component" value="Unassembled WGS sequence"/>
</dbReference>
<dbReference type="EMBL" id="JABFTP020000144">
    <property type="protein sequence ID" value="KAL3282471.1"/>
    <property type="molecule type" value="Genomic_DNA"/>
</dbReference>
<proteinExistence type="predicted"/>
<dbReference type="PROSITE" id="PS50088">
    <property type="entry name" value="ANK_REPEAT"/>
    <property type="match status" value="11"/>
</dbReference>
<feature type="repeat" description="ANK" evidence="3">
    <location>
        <begin position="19"/>
        <end position="51"/>
    </location>
</feature>
<keyword evidence="2 3" id="KW-0040">ANK repeat</keyword>
<feature type="repeat" description="ANK" evidence="3">
    <location>
        <begin position="218"/>
        <end position="251"/>
    </location>
</feature>
<protein>
    <recommendedName>
        <fullName evidence="6">Ankyrin repeat protein</fullName>
    </recommendedName>
</protein>
<dbReference type="InterPro" id="IPR002110">
    <property type="entry name" value="Ankyrin_rpt"/>
</dbReference>
<dbReference type="AlphaFoldDB" id="A0ABD2NUR2"/>
<comment type="caution">
    <text evidence="4">The sequence shown here is derived from an EMBL/GenBank/DDBJ whole genome shotgun (WGS) entry which is preliminary data.</text>
</comment>
<feature type="non-terminal residue" evidence="4">
    <location>
        <position position="1"/>
    </location>
</feature>
<feature type="repeat" description="ANK" evidence="3">
    <location>
        <begin position="152"/>
        <end position="184"/>
    </location>
</feature>
<dbReference type="SUPFAM" id="SSF48403">
    <property type="entry name" value="Ankyrin repeat"/>
    <property type="match status" value="2"/>
</dbReference>
<dbReference type="Pfam" id="PF13857">
    <property type="entry name" value="Ank_5"/>
    <property type="match status" value="1"/>
</dbReference>
<evidence type="ECO:0000313" key="4">
    <source>
        <dbReference type="EMBL" id="KAL3282471.1"/>
    </source>
</evidence>
<dbReference type="Pfam" id="PF00023">
    <property type="entry name" value="Ank"/>
    <property type="match status" value="1"/>
</dbReference>
<keyword evidence="5" id="KW-1185">Reference proteome</keyword>
<dbReference type="Pfam" id="PF12796">
    <property type="entry name" value="Ank_2"/>
    <property type="match status" value="3"/>
</dbReference>
<sequence length="595" mass="67083">HKSSNIKNVRMSCPKNLSEKNSLLHKSIRENKKEIVSKLLNEGARVNGEDINRNTPLHVAAENGNVEIAKILLEFNADVCAKDIYGRTALDAAFWNGDERLILALLEKTKNINISTNNREDSPLHLAAELCSPDLVKWLLRKGADVNAKKYRGKTPLHVAALRGNASITEILIDFGADYNNRDEEGETPLLIASRHGNEEVVSILLKYEVNVNIRVRRGETALHLLIENKVHEKTIRMLLSKGVDVNTGSIINRTSLHICAIYGHSEIAQTLLEFGADPDLQDANGQTSLHLACMQGNEGVIQVLLQHGIRIDLKNELGKTPLHYAALFGCSKILYLLLTRGANPNVRNVDGRTPLAYSVCETYNSEIVHLLLQYGANINCIDRYGLTPLHIAGRAAGREMVSLLLDLGADINATDWEDRTPLSIALSFQEENRGTIITLENHVVMRKTAGLYVCEENLESLRNDEYLDHFRNACEKEVEVMKKTKIGKSNISHHYILTRSIHELVKVARNRDVDEGLKAVNYIKEFPLYGKMIEPIIKRNFCEALIRKDLLEEGLKLFSVAFEDFPKLPQHCIDVIFIHLRNQDIRNWIKAFRK</sequence>
<dbReference type="PANTHER" id="PTHR24189">
    <property type="entry name" value="MYOTROPHIN"/>
    <property type="match status" value="1"/>
</dbReference>
<feature type="repeat" description="ANK" evidence="3">
    <location>
        <begin position="351"/>
        <end position="384"/>
    </location>
</feature>
<dbReference type="SMART" id="SM00248">
    <property type="entry name" value="ANK"/>
    <property type="match status" value="12"/>
</dbReference>
<feature type="repeat" description="ANK" evidence="3">
    <location>
        <begin position="252"/>
        <end position="284"/>
    </location>
</feature>
<organism evidence="4 5">
    <name type="scientific">Cryptolaemus montrouzieri</name>
    <dbReference type="NCBI Taxonomy" id="559131"/>
    <lineage>
        <taxon>Eukaryota</taxon>
        <taxon>Metazoa</taxon>
        <taxon>Ecdysozoa</taxon>
        <taxon>Arthropoda</taxon>
        <taxon>Hexapoda</taxon>
        <taxon>Insecta</taxon>
        <taxon>Pterygota</taxon>
        <taxon>Neoptera</taxon>
        <taxon>Endopterygota</taxon>
        <taxon>Coleoptera</taxon>
        <taxon>Polyphaga</taxon>
        <taxon>Cucujiformia</taxon>
        <taxon>Coccinelloidea</taxon>
        <taxon>Coccinellidae</taxon>
        <taxon>Scymninae</taxon>
        <taxon>Scymnini</taxon>
        <taxon>Cryptolaemus</taxon>
    </lineage>
</organism>
<feature type="repeat" description="ANK" evidence="3">
    <location>
        <begin position="385"/>
        <end position="417"/>
    </location>
</feature>
<evidence type="ECO:0000256" key="1">
    <source>
        <dbReference type="ARBA" id="ARBA00022737"/>
    </source>
</evidence>
<gene>
    <name evidence="4" type="ORF">HHI36_005654</name>
</gene>
<name>A0ABD2NUR2_9CUCU</name>
<evidence type="ECO:0000313" key="5">
    <source>
        <dbReference type="Proteomes" id="UP001516400"/>
    </source>
</evidence>
<dbReference type="InterPro" id="IPR036770">
    <property type="entry name" value="Ankyrin_rpt-contain_sf"/>
</dbReference>
<reference evidence="4 5" key="1">
    <citation type="journal article" date="2021" name="BMC Biol.">
        <title>Horizontally acquired antibacterial genes associated with adaptive radiation of ladybird beetles.</title>
        <authorList>
            <person name="Li H.S."/>
            <person name="Tang X.F."/>
            <person name="Huang Y.H."/>
            <person name="Xu Z.Y."/>
            <person name="Chen M.L."/>
            <person name="Du X.Y."/>
            <person name="Qiu B.Y."/>
            <person name="Chen P.T."/>
            <person name="Zhang W."/>
            <person name="Slipinski A."/>
            <person name="Escalona H.E."/>
            <person name="Waterhouse R.M."/>
            <person name="Zwick A."/>
            <person name="Pang H."/>
        </authorList>
    </citation>
    <scope>NUCLEOTIDE SEQUENCE [LARGE SCALE GENOMIC DNA]</scope>
    <source>
        <strain evidence="4">SYSU2018</strain>
    </source>
</reference>
<dbReference type="Gene3D" id="1.25.40.20">
    <property type="entry name" value="Ankyrin repeat-containing domain"/>
    <property type="match status" value="5"/>
</dbReference>
<feature type="repeat" description="ANK" evidence="3">
    <location>
        <begin position="185"/>
        <end position="217"/>
    </location>
</feature>
<dbReference type="PRINTS" id="PR01415">
    <property type="entry name" value="ANKYRIN"/>
</dbReference>
<dbReference type="InterPro" id="IPR050745">
    <property type="entry name" value="Multifunctional_regulatory"/>
</dbReference>
<evidence type="ECO:0000256" key="2">
    <source>
        <dbReference type="ARBA" id="ARBA00023043"/>
    </source>
</evidence>
<accession>A0ABD2NUR2</accession>